<evidence type="ECO:0000256" key="2">
    <source>
        <dbReference type="ARBA" id="ARBA00022737"/>
    </source>
</evidence>
<evidence type="ECO:0000313" key="4">
    <source>
        <dbReference type="Proteomes" id="UP000664859"/>
    </source>
</evidence>
<keyword evidence="4" id="KW-1185">Reference proteome</keyword>
<dbReference type="InterPro" id="IPR015915">
    <property type="entry name" value="Kelch-typ_b-propeller"/>
</dbReference>
<feature type="non-terminal residue" evidence="3">
    <location>
        <position position="1"/>
    </location>
</feature>
<dbReference type="Pfam" id="PF24681">
    <property type="entry name" value="Kelch_KLHDC2_KLHL20_DRC7"/>
    <property type="match status" value="2"/>
</dbReference>
<reference evidence="3" key="1">
    <citation type="submission" date="2021-02" db="EMBL/GenBank/DDBJ databases">
        <title>First Annotated Genome of the Yellow-green Alga Tribonema minus.</title>
        <authorList>
            <person name="Mahan K.M."/>
        </authorList>
    </citation>
    <scope>NUCLEOTIDE SEQUENCE</scope>
    <source>
        <strain evidence="3">UTEX B ZZ1240</strain>
    </source>
</reference>
<dbReference type="OrthoDB" id="10251809at2759"/>
<proteinExistence type="predicted"/>
<dbReference type="InterPro" id="IPR006652">
    <property type="entry name" value="Kelch_1"/>
</dbReference>
<protein>
    <submittedName>
        <fullName evidence="3">Uncharacterized protein</fullName>
    </submittedName>
</protein>
<dbReference type="SMART" id="SM00612">
    <property type="entry name" value="Kelch"/>
    <property type="match status" value="1"/>
</dbReference>
<organism evidence="3 4">
    <name type="scientific">Tribonema minus</name>
    <dbReference type="NCBI Taxonomy" id="303371"/>
    <lineage>
        <taxon>Eukaryota</taxon>
        <taxon>Sar</taxon>
        <taxon>Stramenopiles</taxon>
        <taxon>Ochrophyta</taxon>
        <taxon>PX clade</taxon>
        <taxon>Xanthophyceae</taxon>
        <taxon>Tribonematales</taxon>
        <taxon>Tribonemataceae</taxon>
        <taxon>Tribonema</taxon>
    </lineage>
</organism>
<accession>A0A836C6J2</accession>
<dbReference type="PANTHER" id="PTHR46093">
    <property type="entry name" value="ACYL-COA-BINDING DOMAIN-CONTAINING PROTEIN 5"/>
    <property type="match status" value="1"/>
</dbReference>
<name>A0A836C6J2_9STRA</name>
<comment type="caution">
    <text evidence="3">The sequence shown here is derived from an EMBL/GenBank/DDBJ whole genome shotgun (WGS) entry which is preliminary data.</text>
</comment>
<dbReference type="SUPFAM" id="SSF117281">
    <property type="entry name" value="Kelch motif"/>
    <property type="match status" value="1"/>
</dbReference>
<evidence type="ECO:0000256" key="1">
    <source>
        <dbReference type="ARBA" id="ARBA00022441"/>
    </source>
</evidence>
<dbReference type="AlphaFoldDB" id="A0A836C6J2"/>
<dbReference type="EMBL" id="JAFCMP010000557">
    <property type="protein sequence ID" value="KAG5174955.1"/>
    <property type="molecule type" value="Genomic_DNA"/>
</dbReference>
<dbReference type="Proteomes" id="UP000664859">
    <property type="component" value="Unassembled WGS sequence"/>
</dbReference>
<evidence type="ECO:0000313" key="3">
    <source>
        <dbReference type="EMBL" id="KAG5174955.1"/>
    </source>
</evidence>
<dbReference type="Gene3D" id="2.120.10.80">
    <property type="entry name" value="Kelch-type beta propeller"/>
    <property type="match status" value="2"/>
</dbReference>
<gene>
    <name evidence="3" type="ORF">JKP88DRAFT_172997</name>
</gene>
<dbReference type="PANTHER" id="PTHR46093:SF18">
    <property type="entry name" value="FIBRONECTIN TYPE-III DOMAIN-CONTAINING PROTEIN"/>
    <property type="match status" value="1"/>
</dbReference>
<sequence>EWSQLRTCGKVPSSLSGQGAAVVDERVYMFGGCDGEVALNDVHCFDVQTNKWCAIVCQEGPSPRAAFGMCSGPGEYAFTVACGCGIEQMSALGDMWSFDVRHHTWSKLFESPQAMYGVPICWYDGTLLLHGGTMGVHYSDALYAFNLDTGTVAPVVTSGNGPSKRYKHESFIVGEDMFVCGGGAFAPTERRMDMYRLNLSSLVWRCVKVKMHYPF</sequence>
<keyword evidence="2" id="KW-0677">Repeat</keyword>
<keyword evidence="1" id="KW-0880">Kelch repeat</keyword>